<evidence type="ECO:0000313" key="4">
    <source>
        <dbReference type="Proteomes" id="UP001172083"/>
    </source>
</evidence>
<dbReference type="Proteomes" id="UP001172083">
    <property type="component" value="Unassembled WGS sequence"/>
</dbReference>
<dbReference type="RefSeq" id="WP_346759230.1">
    <property type="nucleotide sequence ID" value="NZ_JAUJEB010000004.1"/>
</dbReference>
<feature type="transmembrane region" description="Helical" evidence="1">
    <location>
        <begin position="129"/>
        <end position="147"/>
    </location>
</feature>
<evidence type="ECO:0000313" key="3">
    <source>
        <dbReference type="EMBL" id="MDN5213891.1"/>
    </source>
</evidence>
<reference evidence="3" key="1">
    <citation type="submission" date="2023-06" db="EMBL/GenBank/DDBJ databases">
        <title>Genomic of Agaribacillus aureum.</title>
        <authorList>
            <person name="Wang G."/>
        </authorList>
    </citation>
    <scope>NUCLEOTIDE SEQUENCE</scope>
    <source>
        <strain evidence="3">BMA12</strain>
    </source>
</reference>
<proteinExistence type="predicted"/>
<keyword evidence="1" id="KW-0472">Membrane</keyword>
<feature type="transmembrane region" description="Helical" evidence="1">
    <location>
        <begin position="159"/>
        <end position="179"/>
    </location>
</feature>
<keyword evidence="1" id="KW-1133">Transmembrane helix</keyword>
<organism evidence="3 4">
    <name type="scientific">Agaribacillus aureus</name>
    <dbReference type="NCBI Taxonomy" id="3051825"/>
    <lineage>
        <taxon>Bacteria</taxon>
        <taxon>Pseudomonadati</taxon>
        <taxon>Bacteroidota</taxon>
        <taxon>Cytophagia</taxon>
        <taxon>Cytophagales</taxon>
        <taxon>Splendidivirgaceae</taxon>
        <taxon>Agaribacillus</taxon>
    </lineage>
</organism>
<keyword evidence="1" id="KW-0812">Transmembrane</keyword>
<dbReference type="PANTHER" id="PTHR42208">
    <property type="entry name" value="HEAVY METAL TRANSPORTER-RELATED"/>
    <property type="match status" value="1"/>
</dbReference>
<feature type="transmembrane region" description="Helical" evidence="1">
    <location>
        <begin position="85"/>
        <end position="109"/>
    </location>
</feature>
<feature type="transmembrane region" description="Helical" evidence="1">
    <location>
        <begin position="51"/>
        <end position="73"/>
    </location>
</feature>
<keyword evidence="4" id="KW-1185">Reference proteome</keyword>
<dbReference type="InterPro" id="IPR039447">
    <property type="entry name" value="UreH-like_TM_dom"/>
</dbReference>
<accession>A0ABT8LC03</accession>
<evidence type="ECO:0000259" key="2">
    <source>
        <dbReference type="Pfam" id="PF13386"/>
    </source>
</evidence>
<dbReference type="PANTHER" id="PTHR42208:SF1">
    <property type="entry name" value="HEAVY METAL TRANSPORTER"/>
    <property type="match status" value="1"/>
</dbReference>
<feature type="transmembrane region" description="Helical" evidence="1">
    <location>
        <begin position="191"/>
        <end position="212"/>
    </location>
</feature>
<comment type="caution">
    <text evidence="3">The sequence shown here is derived from an EMBL/GenBank/DDBJ whole genome shotgun (WGS) entry which is preliminary data.</text>
</comment>
<name>A0ABT8LC03_9BACT</name>
<feature type="domain" description="Urease accessory protein UreH-like transmembrane" evidence="2">
    <location>
        <begin position="7"/>
        <end position="205"/>
    </location>
</feature>
<evidence type="ECO:0000256" key="1">
    <source>
        <dbReference type="SAM" id="Phobius"/>
    </source>
</evidence>
<feature type="transmembrane region" description="Helical" evidence="1">
    <location>
        <begin position="6"/>
        <end position="31"/>
    </location>
</feature>
<dbReference type="EMBL" id="JAUJEB010000004">
    <property type="protein sequence ID" value="MDN5213891.1"/>
    <property type="molecule type" value="Genomic_DNA"/>
</dbReference>
<dbReference type="Pfam" id="PF13386">
    <property type="entry name" value="DsbD_2"/>
    <property type="match status" value="1"/>
</dbReference>
<protein>
    <submittedName>
        <fullName evidence="3">Sulfite exporter TauE/SafE family protein</fullName>
    </submittedName>
</protein>
<sequence length="231" mass="25035">MTLYWMALVIGVGGSVHCLGMCGPIALAIPVKNHGLNTVLINRLIYNLGRVTTYGAMGLVVGVVGLGIEIAGIQKYLSIILGASLIFYILFASGRFSAFSGSTLFNRILLKIKALFAKKLSLKGKRNNFLIGMLNGLLPCGLVYVALVNSLLVSSPWEGFLFMMVFGLGTIPALVILPLATRIFNIKSLTYFKKFVPFLVFGLGIFLIFRGLNFDDPFFTSPNGVINSCLP</sequence>
<gene>
    <name evidence="3" type="ORF">QQ020_17585</name>
</gene>